<dbReference type="EMBL" id="DQ118404">
    <property type="protein sequence ID" value="AAZ32515.1"/>
    <property type="molecule type" value="Genomic_DNA"/>
</dbReference>
<sequence length="569" mass="63688">MKITAIVMVLLIIAIIPSLSHAQLYTLRMYTNKENYLNTDTVQAYYVAYGKDGKTLPDGKGTWYLNTSLNNTPVVSGNITGSHGEFKIPLYNLNLTNVGAGEDFNLVLIFNYAGEQHKVSQGIWIADSHFLIFQVHAYPETPGFHPGSMVTVAINSPVPDERVRYIAIFHNTAVWQNLTSVKLDYNGYATYNFQIPKTWKDGDFVNIVAVIGNSTASTSFTVGIWHNLHMNITPGNGKVISGDTITINIHYQNISSPYFHFYILAGTTVLYRYFTSSSAITYKVPDNFSGFLEVKCEIFNSTKEIGTVDNILQIKYAELGIQFSQLYYSGNENIDVYAEFRSHVIKEPTFIYSIYAYTENSYVLINKITTTMARISFHIPSDPPEAYTISVLAYDSEHSVSAQSSIHYLVPVQLQAHVITKSSYSTSAYTPGEILEIKYSVSGIRSSGFLYYGFGSEFYTHPKIIRITGNTTGVLKITIPYSTNKGIYIIHVQIVTSEVNRELDVPIFVDDNPPWSQYLIFTIPAADFLTLLLVGAGFIALALYLKPEKNKPTPKKEKEKTSESGKESL</sequence>
<keyword evidence="2" id="KW-0812">Transmembrane</keyword>
<feature type="transmembrane region" description="Helical" evidence="2">
    <location>
        <begin position="518"/>
        <end position="545"/>
    </location>
</feature>
<organism evidence="3">
    <name type="scientific">uncultured euryarchaeote Alv-FOS4</name>
    <dbReference type="NCBI Taxonomy" id="337893"/>
    <lineage>
        <taxon>Archaea</taxon>
        <taxon>Methanobacteriati</taxon>
        <taxon>Methanobacteriota</taxon>
        <taxon>environmental samples</taxon>
    </lineage>
</organism>
<reference evidence="3" key="1">
    <citation type="submission" date="2005-07" db="EMBL/GenBank/DDBJ databases">
        <title>A hyperthermophilic lifestyle for uncultured Archaea of the DHVE2 lineage: evidence from environmental genomics.</title>
        <authorList>
            <person name="Moussard H."/>
            <person name="Hennecke G."/>
            <person name="Moreira D."/>
            <person name="Jouffe V."/>
            <person name="Lopez-Garcia P."/>
            <person name="Jeanthon C."/>
        </authorList>
    </citation>
    <scope>NUCLEOTIDE SEQUENCE</scope>
</reference>
<evidence type="ECO:0000313" key="3">
    <source>
        <dbReference type="EMBL" id="AAZ32515.1"/>
    </source>
</evidence>
<evidence type="ECO:0000256" key="2">
    <source>
        <dbReference type="SAM" id="Phobius"/>
    </source>
</evidence>
<name>Q3SA67_9EURY</name>
<protein>
    <submittedName>
        <fullName evidence="3">Uncharacterized protein</fullName>
    </submittedName>
</protein>
<dbReference type="AlphaFoldDB" id="Q3SA67"/>
<keyword evidence="2" id="KW-1133">Transmembrane helix</keyword>
<accession>Q3SA67</accession>
<evidence type="ECO:0000256" key="1">
    <source>
        <dbReference type="SAM" id="MobiDB-lite"/>
    </source>
</evidence>
<proteinExistence type="predicted"/>
<feature type="region of interest" description="Disordered" evidence="1">
    <location>
        <begin position="549"/>
        <end position="569"/>
    </location>
</feature>
<keyword evidence="2" id="KW-0472">Membrane</keyword>